<gene>
    <name evidence="2" type="ORF">E4021_07255</name>
</gene>
<accession>A0A4S4NKU5</accession>
<dbReference type="AlphaFoldDB" id="A0A4S4NKU5"/>
<dbReference type="InterPro" id="IPR016181">
    <property type="entry name" value="Acyl_CoA_acyltransferase"/>
</dbReference>
<evidence type="ECO:0000259" key="1">
    <source>
        <dbReference type="Pfam" id="PF04377"/>
    </source>
</evidence>
<proteinExistence type="predicted"/>
<organism evidence="2 3">
    <name type="scientific">Neolewinella litorea</name>
    <dbReference type="NCBI Taxonomy" id="2562452"/>
    <lineage>
        <taxon>Bacteria</taxon>
        <taxon>Pseudomonadati</taxon>
        <taxon>Bacteroidota</taxon>
        <taxon>Saprospiria</taxon>
        <taxon>Saprospirales</taxon>
        <taxon>Lewinellaceae</taxon>
        <taxon>Neolewinella</taxon>
    </lineage>
</organism>
<dbReference type="InterPro" id="IPR007472">
    <property type="entry name" value="N-end_Aminoacyl_Trfase_C"/>
</dbReference>
<dbReference type="PANTHER" id="PTHR21367:SF1">
    <property type="entry name" value="ARGINYL-TRNA--PROTEIN TRANSFERASE 1"/>
    <property type="match status" value="1"/>
</dbReference>
<dbReference type="SUPFAM" id="SSF55729">
    <property type="entry name" value="Acyl-CoA N-acyltransferases (Nat)"/>
    <property type="match status" value="1"/>
</dbReference>
<dbReference type="EMBL" id="SRSF01000002">
    <property type="protein sequence ID" value="THH40526.1"/>
    <property type="molecule type" value="Genomic_DNA"/>
</dbReference>
<protein>
    <submittedName>
        <fullName evidence="2">GNAT family N-acetyltransferase</fullName>
    </submittedName>
</protein>
<dbReference type="GO" id="GO:0004057">
    <property type="term" value="F:arginyl-tRNA--protein transferase activity"/>
    <property type="evidence" value="ECO:0007669"/>
    <property type="project" value="InterPro"/>
</dbReference>
<evidence type="ECO:0000313" key="2">
    <source>
        <dbReference type="EMBL" id="THH40526.1"/>
    </source>
</evidence>
<comment type="caution">
    <text evidence="2">The sequence shown here is derived from an EMBL/GenBank/DDBJ whole genome shotgun (WGS) entry which is preliminary data.</text>
</comment>
<evidence type="ECO:0000313" key="3">
    <source>
        <dbReference type="Proteomes" id="UP000308528"/>
    </source>
</evidence>
<feature type="domain" description="N-end rule aminoacyl transferase C-terminal" evidence="1">
    <location>
        <begin position="120"/>
        <end position="225"/>
    </location>
</feature>
<reference evidence="2 3" key="1">
    <citation type="submission" date="2019-04" db="EMBL/GenBank/DDBJ databases">
        <title>Lewinella litorea sp. nov., isolated from a marine sand.</title>
        <authorList>
            <person name="Yoon J.-H."/>
        </authorList>
    </citation>
    <scope>NUCLEOTIDE SEQUENCE [LARGE SCALE GENOMIC DNA]</scope>
    <source>
        <strain evidence="2 3">HSMS-39</strain>
    </source>
</reference>
<sequence length="381" mass="44556">MWLPGGVYFYRLVTLLILRPLATHIIHPRQFLEPENLDAFLERGWRPTGQSIYTSDYLRTDDDELHGCLQIRLPLKNFSFKKRHRKLLRKNKKRFRVQHQRARQPDEELLRVNRLYMAEHPDKTREDLEYNVFSDTGQQVLDTRVLRIYEGERLVAFSYFDVGRRVMYTKAGIYDPAYSSASLGLYTMLLEVEMSLHLGLSHYYPGYYSPTFPAFDYKLRLGAMEYRDIPTGTWRPHSIGSGHDPADPLVINRQRLQEAQQALTEVGVRAQFREYPSFTGRFRPVQQGENVMLDAPQLLLIGRPLPLEFYFVLTYDNEAQRYRYDVVRTANLYDMRVQVLSKGGTPRFTTPVVVHNRIVESDSLPLIVQKVCERVEGSSKP</sequence>
<keyword evidence="3" id="KW-1185">Reference proteome</keyword>
<name>A0A4S4NKU5_9BACT</name>
<dbReference type="OrthoDB" id="9782022at2"/>
<dbReference type="GO" id="GO:0005737">
    <property type="term" value="C:cytoplasm"/>
    <property type="evidence" value="ECO:0007669"/>
    <property type="project" value="TreeGrafter"/>
</dbReference>
<dbReference type="Pfam" id="PF04377">
    <property type="entry name" value="ATE_C"/>
    <property type="match status" value="1"/>
</dbReference>
<dbReference type="InterPro" id="IPR030700">
    <property type="entry name" value="N-end_Aminoacyl_Trfase"/>
</dbReference>
<keyword evidence="2" id="KW-0808">Transferase</keyword>
<dbReference type="PANTHER" id="PTHR21367">
    <property type="entry name" value="ARGININE-TRNA-PROTEIN TRANSFERASE 1"/>
    <property type="match status" value="1"/>
</dbReference>
<dbReference type="Proteomes" id="UP000308528">
    <property type="component" value="Unassembled WGS sequence"/>
</dbReference>